<dbReference type="AlphaFoldDB" id="A0A415GE08"/>
<evidence type="ECO:0000256" key="1">
    <source>
        <dbReference type="SAM" id="Phobius"/>
    </source>
</evidence>
<organism evidence="2 3">
    <name type="scientific">Leyella stercorea</name>
    <dbReference type="NCBI Taxonomy" id="363265"/>
    <lineage>
        <taxon>Bacteria</taxon>
        <taxon>Pseudomonadati</taxon>
        <taxon>Bacteroidota</taxon>
        <taxon>Bacteroidia</taxon>
        <taxon>Bacteroidales</taxon>
        <taxon>Prevotellaceae</taxon>
        <taxon>Leyella</taxon>
    </lineage>
</organism>
<keyword evidence="1" id="KW-1133">Transmembrane helix</keyword>
<dbReference type="InterPro" id="IPR025367">
    <property type="entry name" value="DUF4271"/>
</dbReference>
<dbReference type="OrthoDB" id="1467217at2"/>
<reference evidence="2 3" key="1">
    <citation type="submission" date="2018-08" db="EMBL/GenBank/DDBJ databases">
        <title>A genome reference for cultivated species of the human gut microbiota.</title>
        <authorList>
            <person name="Zou Y."/>
            <person name="Xue W."/>
            <person name="Luo G."/>
        </authorList>
    </citation>
    <scope>NUCLEOTIDE SEQUENCE [LARGE SCALE GENOMIC DNA]</scope>
    <source>
        <strain evidence="2 3">AF42-9</strain>
    </source>
</reference>
<name>A0A415GE08_9BACT</name>
<dbReference type="RefSeq" id="WP_007902451.1">
    <property type="nucleotide sequence ID" value="NZ_CAJLAM010000070.1"/>
</dbReference>
<gene>
    <name evidence="2" type="ORF">DW060_12505</name>
</gene>
<keyword evidence="1" id="KW-0812">Transmembrane</keyword>
<evidence type="ECO:0000313" key="3">
    <source>
        <dbReference type="Proteomes" id="UP000286598"/>
    </source>
</evidence>
<feature type="transmembrane region" description="Helical" evidence="1">
    <location>
        <begin position="128"/>
        <end position="145"/>
    </location>
</feature>
<feature type="transmembrane region" description="Helical" evidence="1">
    <location>
        <begin position="315"/>
        <end position="337"/>
    </location>
</feature>
<proteinExistence type="predicted"/>
<dbReference type="GeneID" id="78338022"/>
<evidence type="ECO:0000313" key="2">
    <source>
        <dbReference type="EMBL" id="RHK47197.1"/>
    </source>
</evidence>
<protein>
    <submittedName>
        <fullName evidence="2">DUF4271 domain-containing protein</fullName>
    </submittedName>
</protein>
<dbReference type="Proteomes" id="UP000286598">
    <property type="component" value="Unassembled WGS sequence"/>
</dbReference>
<feature type="transmembrane region" description="Helical" evidence="1">
    <location>
        <begin position="181"/>
        <end position="203"/>
    </location>
</feature>
<keyword evidence="1" id="KW-0472">Membrane</keyword>
<feature type="transmembrane region" description="Helical" evidence="1">
    <location>
        <begin position="280"/>
        <end position="303"/>
    </location>
</feature>
<sequence length="344" mass="39750">MITTDSIHTEEIVLGADGLPVGAQPVRKHWQPTPAEVLSWLPKNATPAQQDSAIQAHIRPSEITWSQQPDTLHLPGHTRGHSWRDINLPQYYRESYFTGKPYFNPDLFGGRTGVAGDPVPYSIARDNLITLLLLFCFCIALIAYTKSRRFILRQAKEFFRPPVSENMTTVTETSEELRFQFFLVLQSCLLLGLVYFFYTQLYVADTFLVDQYQVIGILSLTMLGYMLVKTMLYWLVGWVFFDKRNNEFWMKSYLFFLAMEGVCLFPVVMLNAYFKMPVRTTLVCTFLVITLFKLLSLYKSYIIFFRHRGGFLQNFLYFCTLELTPLAVLLGTLATIVNCLKVNF</sequence>
<comment type="caution">
    <text evidence="2">The sequence shown here is derived from an EMBL/GenBank/DDBJ whole genome shotgun (WGS) entry which is preliminary data.</text>
</comment>
<dbReference type="Pfam" id="PF14093">
    <property type="entry name" value="DUF4271"/>
    <property type="match status" value="1"/>
</dbReference>
<keyword evidence="3" id="KW-1185">Reference proteome</keyword>
<feature type="transmembrane region" description="Helical" evidence="1">
    <location>
        <begin position="253"/>
        <end position="274"/>
    </location>
</feature>
<feature type="transmembrane region" description="Helical" evidence="1">
    <location>
        <begin position="215"/>
        <end position="241"/>
    </location>
</feature>
<accession>A0A415GE08</accession>
<dbReference type="EMBL" id="QRNO01000096">
    <property type="protein sequence ID" value="RHK47197.1"/>
    <property type="molecule type" value="Genomic_DNA"/>
</dbReference>